<feature type="region of interest" description="Disordered" evidence="1">
    <location>
        <begin position="85"/>
        <end position="129"/>
    </location>
</feature>
<gene>
    <name evidence="2" type="ORF">BD626DRAFT_513788</name>
</gene>
<reference evidence="2 3" key="1">
    <citation type="journal article" date="2019" name="New Phytol.">
        <title>Comparative genomics reveals unique wood-decay strategies and fruiting body development in the Schizophyllaceae.</title>
        <authorList>
            <person name="Almasi E."/>
            <person name="Sahu N."/>
            <person name="Krizsan K."/>
            <person name="Balint B."/>
            <person name="Kovacs G.M."/>
            <person name="Kiss B."/>
            <person name="Cseklye J."/>
            <person name="Drula E."/>
            <person name="Henrissat B."/>
            <person name="Nagy I."/>
            <person name="Chovatia M."/>
            <person name="Adam C."/>
            <person name="LaButti K."/>
            <person name="Lipzen A."/>
            <person name="Riley R."/>
            <person name="Grigoriev I.V."/>
            <person name="Nagy L.G."/>
        </authorList>
    </citation>
    <scope>NUCLEOTIDE SEQUENCE [LARGE SCALE GENOMIC DNA]</scope>
    <source>
        <strain evidence="2 3">NL-1724</strain>
    </source>
</reference>
<feature type="compositionally biased region" description="Polar residues" evidence="1">
    <location>
        <begin position="90"/>
        <end position="100"/>
    </location>
</feature>
<feature type="compositionally biased region" description="Low complexity" evidence="1">
    <location>
        <begin position="101"/>
        <end position="114"/>
    </location>
</feature>
<name>A0A550BZ08_9AGAR</name>
<keyword evidence="3" id="KW-1185">Reference proteome</keyword>
<evidence type="ECO:0000256" key="1">
    <source>
        <dbReference type="SAM" id="MobiDB-lite"/>
    </source>
</evidence>
<accession>A0A550BZ08</accession>
<sequence>MKIDNAKWRHACLQGYTLRVRLAAEVRELQLEVRQLRGLEIEPQGISVVDTYAQHRPPGSATAGIDSEHRLLATASSSCKTAAVTREADSPSNVQASDTISRSPSALSRPSLTTVHSTGGLVRSSPSGLSMPLARSSVIGAGPSTVIGVSSATSLYLHEDSLRRERTSRHVVLVQHANALARPRKRARACHDEEVRAASPLLQEEAAMGDEASSSKRRRSSSEVMV</sequence>
<dbReference type="EMBL" id="VDMD01000043">
    <property type="protein sequence ID" value="TRM57706.1"/>
    <property type="molecule type" value="Genomic_DNA"/>
</dbReference>
<dbReference type="Proteomes" id="UP000320762">
    <property type="component" value="Unassembled WGS sequence"/>
</dbReference>
<proteinExistence type="predicted"/>
<evidence type="ECO:0000313" key="3">
    <source>
        <dbReference type="Proteomes" id="UP000320762"/>
    </source>
</evidence>
<organism evidence="2 3">
    <name type="scientific">Schizophyllum amplum</name>
    <dbReference type="NCBI Taxonomy" id="97359"/>
    <lineage>
        <taxon>Eukaryota</taxon>
        <taxon>Fungi</taxon>
        <taxon>Dikarya</taxon>
        <taxon>Basidiomycota</taxon>
        <taxon>Agaricomycotina</taxon>
        <taxon>Agaricomycetes</taxon>
        <taxon>Agaricomycetidae</taxon>
        <taxon>Agaricales</taxon>
        <taxon>Schizophyllaceae</taxon>
        <taxon>Schizophyllum</taxon>
    </lineage>
</organism>
<protein>
    <submittedName>
        <fullName evidence="2">Uncharacterized protein</fullName>
    </submittedName>
</protein>
<comment type="caution">
    <text evidence="2">The sequence shown here is derived from an EMBL/GenBank/DDBJ whole genome shotgun (WGS) entry which is preliminary data.</text>
</comment>
<feature type="region of interest" description="Disordered" evidence="1">
    <location>
        <begin position="199"/>
        <end position="226"/>
    </location>
</feature>
<evidence type="ECO:0000313" key="2">
    <source>
        <dbReference type="EMBL" id="TRM57706.1"/>
    </source>
</evidence>
<dbReference type="AlphaFoldDB" id="A0A550BZ08"/>